<dbReference type="Proteomes" id="UP000053424">
    <property type="component" value="Unassembled WGS sequence"/>
</dbReference>
<evidence type="ECO:0000313" key="3">
    <source>
        <dbReference type="EMBL" id="KIM47405.1"/>
    </source>
</evidence>
<proteinExistence type="predicted"/>
<dbReference type="OrthoDB" id="5584477at2759"/>
<name>A0A0C3CF87_HEBCY</name>
<reference evidence="3 4" key="1">
    <citation type="submission" date="2014-04" db="EMBL/GenBank/DDBJ databases">
        <authorList>
            <consortium name="DOE Joint Genome Institute"/>
            <person name="Kuo A."/>
            <person name="Gay G."/>
            <person name="Dore J."/>
            <person name="Kohler A."/>
            <person name="Nagy L.G."/>
            <person name="Floudas D."/>
            <person name="Copeland A."/>
            <person name="Barry K.W."/>
            <person name="Cichocki N."/>
            <person name="Veneault-Fourrey C."/>
            <person name="LaButti K."/>
            <person name="Lindquist E.A."/>
            <person name="Lipzen A."/>
            <person name="Lundell T."/>
            <person name="Morin E."/>
            <person name="Murat C."/>
            <person name="Sun H."/>
            <person name="Tunlid A."/>
            <person name="Henrissat B."/>
            <person name="Grigoriev I.V."/>
            <person name="Hibbett D.S."/>
            <person name="Martin F."/>
            <person name="Nordberg H.P."/>
            <person name="Cantor M.N."/>
            <person name="Hua S.X."/>
        </authorList>
    </citation>
    <scope>NUCLEOTIDE SEQUENCE [LARGE SCALE GENOMIC DNA]</scope>
    <source>
        <strain evidence="4">h7</strain>
    </source>
</reference>
<keyword evidence="4" id="KW-1185">Reference proteome</keyword>
<feature type="compositionally biased region" description="Basic and acidic residues" evidence="1">
    <location>
        <begin position="483"/>
        <end position="492"/>
    </location>
</feature>
<dbReference type="InterPro" id="IPR040976">
    <property type="entry name" value="Pkinase_fungal"/>
</dbReference>
<feature type="domain" description="Fungal-type protein kinase" evidence="2">
    <location>
        <begin position="168"/>
        <end position="310"/>
    </location>
</feature>
<evidence type="ECO:0000313" key="4">
    <source>
        <dbReference type="Proteomes" id="UP000053424"/>
    </source>
</evidence>
<reference evidence="4" key="2">
    <citation type="submission" date="2015-01" db="EMBL/GenBank/DDBJ databases">
        <title>Evolutionary Origins and Diversification of the Mycorrhizal Mutualists.</title>
        <authorList>
            <consortium name="DOE Joint Genome Institute"/>
            <consortium name="Mycorrhizal Genomics Consortium"/>
            <person name="Kohler A."/>
            <person name="Kuo A."/>
            <person name="Nagy L.G."/>
            <person name="Floudas D."/>
            <person name="Copeland A."/>
            <person name="Barry K.W."/>
            <person name="Cichocki N."/>
            <person name="Veneault-Fourrey C."/>
            <person name="LaButti K."/>
            <person name="Lindquist E.A."/>
            <person name="Lipzen A."/>
            <person name="Lundell T."/>
            <person name="Morin E."/>
            <person name="Murat C."/>
            <person name="Riley R."/>
            <person name="Ohm R."/>
            <person name="Sun H."/>
            <person name="Tunlid A."/>
            <person name="Henrissat B."/>
            <person name="Grigoriev I.V."/>
            <person name="Hibbett D.S."/>
            <person name="Martin F."/>
        </authorList>
    </citation>
    <scope>NUCLEOTIDE SEQUENCE [LARGE SCALE GENOMIC DNA]</scope>
    <source>
        <strain evidence="4">h7</strain>
    </source>
</reference>
<gene>
    <name evidence="3" type="ORF">M413DRAFT_416122</name>
</gene>
<evidence type="ECO:0000256" key="1">
    <source>
        <dbReference type="SAM" id="MobiDB-lite"/>
    </source>
</evidence>
<organism evidence="3 4">
    <name type="scientific">Hebeloma cylindrosporum</name>
    <dbReference type="NCBI Taxonomy" id="76867"/>
    <lineage>
        <taxon>Eukaryota</taxon>
        <taxon>Fungi</taxon>
        <taxon>Dikarya</taxon>
        <taxon>Basidiomycota</taxon>
        <taxon>Agaricomycotina</taxon>
        <taxon>Agaricomycetes</taxon>
        <taxon>Agaricomycetidae</taxon>
        <taxon>Agaricales</taxon>
        <taxon>Agaricineae</taxon>
        <taxon>Hymenogastraceae</taxon>
        <taxon>Hebeloma</taxon>
    </lineage>
</organism>
<dbReference type="HOGENOM" id="CLU_005513_6_1_1"/>
<dbReference type="Pfam" id="PF17667">
    <property type="entry name" value="Pkinase_fungal"/>
    <property type="match status" value="2"/>
</dbReference>
<sequence length="505" mass="58307">MLQQNRKFVFVLVMSEITARLYQFDRTGLQQFRKFNYHKSALDFLRLVIGLLAADDEACGFDTSIFWKGDRRYIRNVHDKNGPFEYQLTSVNSSAEFTGIGTVRWLAQDVHGTSLIIEDTWPFADQESRDRLLDLIRGLDGVGEVLACEESFNTSQFREPGAADTSPIPPRVRCRIIFKEYKNSIDKFENRVEFLQALGDAVVGHRNLWKRGVLHRDISIDNIRIGRDGARTGNIGLLIGILHSSFVFEGSKKLELTDHRTSESRFQSILVASSCPTFEDYIPYNYAYESAPHDYLDDLESFFYVFVWICLGYEGPGRPHPPSLKRFSTWDEQGIFSAHAKRWLLSERTDGDWKVSPYFGPVFQALFRELRIFIGERLNTKMKAIRLFEWPRKPSDFQHVDDDYAMFLGFIDKALKGLQVEVLGEQRTSVISRFHFLPPQYAPPMAQVVRERNKRSHPNSKQPSDENVKAGMLSTGKQPLKHSQTEMRYDISHRNPPCWPLGTLR</sequence>
<dbReference type="AlphaFoldDB" id="A0A0C3CF87"/>
<dbReference type="PANTHER" id="PTHR38248:SF2">
    <property type="entry name" value="FUNK1 11"/>
    <property type="match status" value="1"/>
</dbReference>
<dbReference type="SUPFAM" id="SSF56112">
    <property type="entry name" value="Protein kinase-like (PK-like)"/>
    <property type="match status" value="1"/>
</dbReference>
<dbReference type="EMBL" id="KN831769">
    <property type="protein sequence ID" value="KIM47405.1"/>
    <property type="molecule type" value="Genomic_DNA"/>
</dbReference>
<accession>A0A0C3CF87</accession>
<dbReference type="STRING" id="686832.A0A0C3CF87"/>
<feature type="domain" description="Fungal-type protein kinase" evidence="2">
    <location>
        <begin position="3"/>
        <end position="146"/>
    </location>
</feature>
<protein>
    <recommendedName>
        <fullName evidence="2">Fungal-type protein kinase domain-containing protein</fullName>
    </recommendedName>
</protein>
<evidence type="ECO:0000259" key="2">
    <source>
        <dbReference type="Pfam" id="PF17667"/>
    </source>
</evidence>
<dbReference type="InterPro" id="IPR011009">
    <property type="entry name" value="Kinase-like_dom_sf"/>
</dbReference>
<dbReference type="PANTHER" id="PTHR38248">
    <property type="entry name" value="FUNK1 6"/>
    <property type="match status" value="1"/>
</dbReference>
<feature type="region of interest" description="Disordered" evidence="1">
    <location>
        <begin position="449"/>
        <end position="492"/>
    </location>
</feature>